<evidence type="ECO:0000313" key="2">
    <source>
        <dbReference type="EMBL" id="RNA69716.1"/>
    </source>
</evidence>
<accession>A0A3M7TVY7</accession>
<name>A0A3M7TVY7_9BACI</name>
<feature type="region of interest" description="Disordered" evidence="1">
    <location>
        <begin position="122"/>
        <end position="145"/>
    </location>
</feature>
<dbReference type="OrthoDB" id="1655540at2"/>
<sequence length="145" mass="15936">MSALGKSLHPDVLKFKAFVKENPHVLRDVKAKEKALQDLYEEWVLFGEDDPVWEEYKTGSVTGTKTTQTPEEESEEGSASPKSAATAAGILSMIKSMNMNDLQIQLTQFNGALTSIQQLLSTFRPDSSGPSNTNTSSSPFSYKED</sequence>
<feature type="compositionally biased region" description="Low complexity" evidence="1">
    <location>
        <begin position="58"/>
        <end position="69"/>
    </location>
</feature>
<dbReference type="EMBL" id="RHIB01000001">
    <property type="protein sequence ID" value="RNA69716.1"/>
    <property type="molecule type" value="Genomic_DNA"/>
</dbReference>
<gene>
    <name evidence="2" type="ORF">EBO34_07210</name>
</gene>
<dbReference type="Proteomes" id="UP000278746">
    <property type="component" value="Unassembled WGS sequence"/>
</dbReference>
<keyword evidence="3" id="KW-1185">Reference proteome</keyword>
<proteinExistence type="predicted"/>
<dbReference type="AlphaFoldDB" id="A0A3M7TVY7"/>
<comment type="caution">
    <text evidence="2">The sequence shown here is derived from an EMBL/GenBank/DDBJ whole genome shotgun (WGS) entry which is preliminary data.</text>
</comment>
<protein>
    <submittedName>
        <fullName evidence="2">Uncharacterized protein</fullName>
    </submittedName>
</protein>
<organism evidence="2 3">
    <name type="scientific">Alteribacter keqinensis</name>
    <dbReference type="NCBI Taxonomy" id="2483800"/>
    <lineage>
        <taxon>Bacteria</taxon>
        <taxon>Bacillati</taxon>
        <taxon>Bacillota</taxon>
        <taxon>Bacilli</taxon>
        <taxon>Bacillales</taxon>
        <taxon>Bacillaceae</taxon>
        <taxon>Alteribacter</taxon>
    </lineage>
</organism>
<evidence type="ECO:0000313" key="3">
    <source>
        <dbReference type="Proteomes" id="UP000278746"/>
    </source>
</evidence>
<feature type="compositionally biased region" description="Low complexity" evidence="1">
    <location>
        <begin position="127"/>
        <end position="145"/>
    </location>
</feature>
<reference evidence="2 3" key="1">
    <citation type="submission" date="2018-10" db="EMBL/GenBank/DDBJ databases">
        <title>Bacillus Keqinensis sp. nov., a moderately halophilic bacterium isolated from a saline-alkaline lake.</title>
        <authorList>
            <person name="Wang H."/>
        </authorList>
    </citation>
    <scope>NUCLEOTIDE SEQUENCE [LARGE SCALE GENOMIC DNA]</scope>
    <source>
        <strain evidence="2 3">KQ-3</strain>
    </source>
</reference>
<dbReference type="Pfam" id="PF14071">
    <property type="entry name" value="YlbD_coat"/>
    <property type="match status" value="1"/>
</dbReference>
<evidence type="ECO:0000256" key="1">
    <source>
        <dbReference type="SAM" id="MobiDB-lite"/>
    </source>
</evidence>
<feature type="region of interest" description="Disordered" evidence="1">
    <location>
        <begin position="57"/>
        <end position="84"/>
    </location>
</feature>
<dbReference type="InterPro" id="IPR025953">
    <property type="entry name" value="YlbD_coat"/>
</dbReference>